<keyword evidence="1" id="KW-0732">Signal</keyword>
<proteinExistence type="predicted"/>
<reference evidence="2" key="2">
    <citation type="journal article" date="2015" name="Antimicrob. Agents Chemother.">
        <title>Dissemination of blaOXA-23 in Acinetobacter spp. in China: Main Roles of Conjugative Plasmid pAZJ221 and Transposon Tn2009.</title>
        <authorList>
            <person name="Liu L.L."/>
            <person name="Ji S.J."/>
            <person name="Ruan Z."/>
            <person name="Fu Y."/>
            <person name="Fu Y.Q."/>
            <person name="Wang Y.F."/>
            <person name="Yu Y.S."/>
        </authorList>
    </citation>
    <scope>NUCLEOTIDE SEQUENCE</scope>
    <source>
        <strain evidence="2">A221</strain>
        <plasmid evidence="2">pAZJ221</plasmid>
    </source>
</reference>
<organism evidence="2">
    <name type="scientific">Acinetobacter baumannii</name>
    <dbReference type="NCBI Taxonomy" id="470"/>
    <lineage>
        <taxon>Bacteria</taxon>
        <taxon>Pseudomonadati</taxon>
        <taxon>Pseudomonadota</taxon>
        <taxon>Gammaproteobacteria</taxon>
        <taxon>Moraxellales</taxon>
        <taxon>Moraxellaceae</taxon>
        <taxon>Acinetobacter</taxon>
        <taxon>Acinetobacter calcoaceticus/baumannii complex</taxon>
    </lineage>
</organism>
<accession>A0A0C4Y2L0</accession>
<dbReference type="AlphaFoldDB" id="A0A0C4Y2L0"/>
<feature type="chain" id="PRO_5009759103" evidence="1">
    <location>
        <begin position="19"/>
        <end position="235"/>
    </location>
</feature>
<name>A0A0C4Y2L0_ACIBA</name>
<dbReference type="InterPro" id="IPR014113">
    <property type="entry name" value="T4SS_TrbC_subgr"/>
</dbReference>
<sequence length="235" mass="25846">MKKILLVGLISVSFNVYSADFPSDQAIQQEMQKVQNQKFSQQDWEKAQQKALEQIEKTKSVEARPNNFPNVQAVRPTGIDIGNIAARYKRKVETNKSIDGVVAFASLSMPKESLKKLVIDVSNVGGAVVFRGFKDGNYMEMAKAISQIGVKSANIQINPTAFKQYKVEAVPAIVLVKPGAGESLDEEGCVLPENHTKVTGDVSLLHALELIEKEDKSFSSIAQRYLSFIRGGNSK</sequence>
<reference evidence="2" key="1">
    <citation type="submission" date="2014-10" db="EMBL/GenBank/DDBJ databases">
        <authorList>
            <person name="Liu L."/>
            <person name="Ji S."/>
            <person name="Ruan Z."/>
            <person name="Fu Y."/>
            <person name="Fu Y."/>
            <person name="Wang Y."/>
            <person name="Yu Y."/>
        </authorList>
    </citation>
    <scope>NUCLEOTIDE SEQUENCE</scope>
    <source>
        <strain evidence="2">A221</strain>
        <plasmid evidence="2">pAZJ221</plasmid>
    </source>
</reference>
<evidence type="ECO:0000256" key="1">
    <source>
        <dbReference type="SAM" id="SignalP"/>
    </source>
</evidence>
<dbReference type="PATRIC" id="fig|470.1342.peg.3869"/>
<evidence type="ECO:0000313" key="2">
    <source>
        <dbReference type="EMBL" id="AJF79886.1"/>
    </source>
</evidence>
<feature type="signal peptide" evidence="1">
    <location>
        <begin position="1"/>
        <end position="18"/>
    </location>
</feature>
<dbReference type="RefSeq" id="WP_000722578.1">
    <property type="nucleotide sequence ID" value="NZ_CP018144.1"/>
</dbReference>
<dbReference type="InterPro" id="IPR019106">
    <property type="entry name" value="T4SS_TrbC"/>
</dbReference>
<keyword evidence="2" id="KW-0614">Plasmid</keyword>
<gene>
    <name evidence="2" type="ORF">NG19_0050</name>
</gene>
<protein>
    <submittedName>
        <fullName evidence="2">Type-F conjugative transfer system pilin assembly protein TrbC</fullName>
    </submittedName>
</protein>
<geneLocation type="plasmid" evidence="2">
    <name>pAZJ221</name>
</geneLocation>
<dbReference type="NCBIfam" id="TIGR02742">
    <property type="entry name" value="TrbC_Ftype"/>
    <property type="match status" value="1"/>
</dbReference>
<dbReference type="Pfam" id="PF09673">
    <property type="entry name" value="TrbC_Ftype"/>
    <property type="match status" value="1"/>
</dbReference>
<dbReference type="EMBL" id="KM922672">
    <property type="protein sequence ID" value="AJF79886.1"/>
    <property type="molecule type" value="Genomic_DNA"/>
</dbReference>